<dbReference type="InterPro" id="IPR005483">
    <property type="entry name" value="CPSase_dom"/>
</dbReference>
<dbReference type="SUPFAM" id="SSF52440">
    <property type="entry name" value="PreATP-grasp domain"/>
    <property type="match status" value="1"/>
</dbReference>
<dbReference type="PANTHER" id="PTHR11405">
    <property type="entry name" value="CARBAMOYLTRANSFERASE FAMILY MEMBER"/>
    <property type="match status" value="1"/>
</dbReference>
<gene>
    <name evidence="10" type="ORF">CSSPJE1EN1_LOCUS27793</name>
</gene>
<evidence type="ECO:0000256" key="3">
    <source>
        <dbReference type="ARBA" id="ARBA00022840"/>
    </source>
</evidence>
<evidence type="ECO:0000259" key="9">
    <source>
        <dbReference type="PROSITE" id="PS51855"/>
    </source>
</evidence>
<dbReference type="SMART" id="SM00851">
    <property type="entry name" value="MGS"/>
    <property type="match status" value="1"/>
</dbReference>
<protein>
    <recommendedName>
        <fullName evidence="4">carbamoyl-phosphate synthase (ammonia)</fullName>
        <ecNumber evidence="4">6.3.4.16</ecNumber>
    </recommendedName>
</protein>
<dbReference type="Pfam" id="PF02786">
    <property type="entry name" value="CPSase_L_D2"/>
    <property type="match status" value="1"/>
</dbReference>
<dbReference type="Gene3D" id="3.40.50.20">
    <property type="match status" value="1"/>
</dbReference>
<evidence type="ECO:0000313" key="11">
    <source>
        <dbReference type="Proteomes" id="UP001497444"/>
    </source>
</evidence>
<dbReference type="PROSITE" id="PS50975">
    <property type="entry name" value="ATP_GRASP"/>
    <property type="match status" value="1"/>
</dbReference>
<keyword evidence="11" id="KW-1185">Reference proteome</keyword>
<dbReference type="Proteomes" id="UP001497444">
    <property type="component" value="Unassembled WGS sequence"/>
</dbReference>
<comment type="catalytic activity">
    <reaction evidence="5">
        <text>hydrogencarbonate + NH4(+) + 2 ATP = carbamoyl phosphate + 2 ADP + phosphate + 2 H(+)</text>
        <dbReference type="Rhea" id="RHEA:18029"/>
        <dbReference type="ChEBI" id="CHEBI:15378"/>
        <dbReference type="ChEBI" id="CHEBI:17544"/>
        <dbReference type="ChEBI" id="CHEBI:28938"/>
        <dbReference type="ChEBI" id="CHEBI:30616"/>
        <dbReference type="ChEBI" id="CHEBI:43474"/>
        <dbReference type="ChEBI" id="CHEBI:58228"/>
        <dbReference type="ChEBI" id="CHEBI:456216"/>
        <dbReference type="EC" id="6.3.4.16"/>
    </reaction>
</comment>
<evidence type="ECO:0000256" key="1">
    <source>
        <dbReference type="ARBA" id="ARBA00022598"/>
    </source>
</evidence>
<name>A0ABP0VG12_9BRYO</name>
<dbReference type="PROSITE" id="PS51855">
    <property type="entry name" value="MGS"/>
    <property type="match status" value="1"/>
</dbReference>
<dbReference type="Gene3D" id="3.40.50.1380">
    <property type="entry name" value="Methylglyoxal synthase-like domain"/>
    <property type="match status" value="1"/>
</dbReference>
<dbReference type="InterPro" id="IPR011761">
    <property type="entry name" value="ATP-grasp"/>
</dbReference>
<dbReference type="SUPFAM" id="SSF56059">
    <property type="entry name" value="Glutathione synthetase ATP-binding domain-like"/>
    <property type="match status" value="1"/>
</dbReference>
<evidence type="ECO:0000259" key="8">
    <source>
        <dbReference type="PROSITE" id="PS50975"/>
    </source>
</evidence>
<dbReference type="PRINTS" id="PR00098">
    <property type="entry name" value="CPSASE"/>
</dbReference>
<dbReference type="PROSITE" id="PS00866">
    <property type="entry name" value="CPSASE_1"/>
    <property type="match status" value="1"/>
</dbReference>
<evidence type="ECO:0000256" key="4">
    <source>
        <dbReference type="ARBA" id="ARBA00044063"/>
    </source>
</evidence>
<dbReference type="InterPro" id="IPR011607">
    <property type="entry name" value="MGS-like_dom"/>
</dbReference>
<dbReference type="EC" id="6.3.4.16" evidence="4"/>
<dbReference type="Pfam" id="PF25596">
    <property type="entry name" value="CPSase_L_D1"/>
    <property type="match status" value="1"/>
</dbReference>
<keyword evidence="2 6" id="KW-0547">Nucleotide-binding</keyword>
<comment type="caution">
    <text evidence="10">The sequence shown here is derived from an EMBL/GenBank/DDBJ whole genome shotgun (WGS) entry which is preliminary data.</text>
</comment>
<feature type="domain" description="MGS-like" evidence="9">
    <location>
        <begin position="305"/>
        <end position="487"/>
    </location>
</feature>
<evidence type="ECO:0000256" key="2">
    <source>
        <dbReference type="ARBA" id="ARBA00022741"/>
    </source>
</evidence>
<reference evidence="10" key="1">
    <citation type="submission" date="2024-02" db="EMBL/GenBank/DDBJ databases">
        <authorList>
            <consortium name="ELIXIR-Norway"/>
            <consortium name="Elixir Norway"/>
        </authorList>
    </citation>
    <scope>NUCLEOTIDE SEQUENCE</scope>
</reference>
<dbReference type="EMBL" id="CAXAQS010000621">
    <property type="protein sequence ID" value="CAK9252415.1"/>
    <property type="molecule type" value="Genomic_DNA"/>
</dbReference>
<keyword evidence="3 6" id="KW-0067">ATP-binding</keyword>
<accession>A0ABP0VG12</accession>
<feature type="domain" description="ATP-grasp" evidence="8">
    <location>
        <begin position="88"/>
        <end position="301"/>
    </location>
</feature>
<evidence type="ECO:0000313" key="10">
    <source>
        <dbReference type="EMBL" id="CAK9252415.1"/>
    </source>
</evidence>
<dbReference type="SUPFAM" id="SSF52335">
    <property type="entry name" value="Methylglyoxal synthase-like"/>
    <property type="match status" value="1"/>
</dbReference>
<dbReference type="InterPro" id="IPR058047">
    <property type="entry name" value="CPSase_preATP-grasp"/>
</dbReference>
<organism evidence="10 11">
    <name type="scientific">Sphagnum jensenii</name>
    <dbReference type="NCBI Taxonomy" id="128206"/>
    <lineage>
        <taxon>Eukaryota</taxon>
        <taxon>Viridiplantae</taxon>
        <taxon>Streptophyta</taxon>
        <taxon>Embryophyta</taxon>
        <taxon>Bryophyta</taxon>
        <taxon>Sphagnophytina</taxon>
        <taxon>Sphagnopsida</taxon>
        <taxon>Sphagnales</taxon>
        <taxon>Sphagnaceae</taxon>
        <taxon>Sphagnum</taxon>
    </lineage>
</organism>
<dbReference type="Gene3D" id="3.30.470.20">
    <property type="entry name" value="ATP-grasp fold, B domain"/>
    <property type="match status" value="2"/>
</dbReference>
<feature type="region of interest" description="Disordered" evidence="7">
    <location>
        <begin position="458"/>
        <end position="477"/>
    </location>
</feature>
<evidence type="ECO:0000256" key="6">
    <source>
        <dbReference type="PROSITE-ProRule" id="PRU00409"/>
    </source>
</evidence>
<keyword evidence="1" id="KW-0436">Ligase</keyword>
<evidence type="ECO:0000256" key="5">
    <source>
        <dbReference type="ARBA" id="ARBA00047359"/>
    </source>
</evidence>
<dbReference type="InterPro" id="IPR036914">
    <property type="entry name" value="MGS-like_dom_sf"/>
</dbReference>
<dbReference type="Pfam" id="PF02142">
    <property type="entry name" value="MGS"/>
    <property type="match status" value="1"/>
</dbReference>
<dbReference type="PANTHER" id="PTHR11405:SF53">
    <property type="entry name" value="CARBAMOYL-PHOSPHATE SYNTHASE [AMMONIA], MITOCHONDRIAL"/>
    <property type="match status" value="1"/>
</dbReference>
<dbReference type="InterPro" id="IPR005479">
    <property type="entry name" value="CPAse_ATP-bd"/>
</dbReference>
<dbReference type="InterPro" id="IPR016185">
    <property type="entry name" value="PreATP-grasp_dom_sf"/>
</dbReference>
<evidence type="ECO:0000256" key="7">
    <source>
        <dbReference type="SAM" id="MobiDB-lite"/>
    </source>
</evidence>
<sequence length="487" mass="53541">MGLRSTMINYNPETVSTDYDECDQLYFEELSRERVLDIYSMEQATGVVVSMGGQIPNNLALPLSRAGVAVMGTSPTQIDRAEDRQKFSRIIDELGLQQAEWRELADMSGALRFAEKVGYPVLVRPSYVLSGAAMNVAYTPERLAEYLREATGVSPDHPVVVSKFISGGREIEMDGVASEGVVRGCAIHEHVENAGVHSGDATLMLPTQTVSEFVLAKVEEATRRIVRELHITGVDFIEAATRLMVGASVADMNLPQLGTRNRPSGYVGVKAPMFSFTRLGGADPVACFGADVHEAFLKALMSTGFKIPQRSIAFTVPAELLEEVVHHIWLLHTLGFSILATDDTHAFLSLKGIPTELVHFANSTEQPNIKTLISLGQIDLVVNLPTSSSTELRNNFLTRRTAVDFGVPLLTDPQLFRMFAEALVKHKQGRFAFSQVSTTQLDTTTSSHYLMPCRLRVSSTTTHGRNRRKPGPLPTSSIRHSLMQLRV</sequence>
<proteinExistence type="predicted"/>